<sequence length="166" mass="19410">MKILKEWGDVNGYYYLCIDRVIRIIDMDCRLAAMERERTSSTNIFVYGLIYLYSCNDIFTEQSSRTDVANSLICFVTCISSCGRASNKIKILSEWSQNTDENDELTEAEIQNLQQMKLLFQNKYKQMIQREKEIKQIKQVLQRAKNKMELLLEKNKGSFKSFNGNG</sequence>
<comment type="caution">
    <text evidence="2">The sequence shown here is derived from an EMBL/GenBank/DDBJ whole genome shotgun (WGS) entry which is preliminary data.</text>
</comment>
<evidence type="ECO:0000313" key="3">
    <source>
        <dbReference type="Proteomes" id="UP001478862"/>
    </source>
</evidence>
<name>A0ABV1MSY2_9BACI</name>
<feature type="coiled-coil region" evidence="1">
    <location>
        <begin position="127"/>
        <end position="154"/>
    </location>
</feature>
<organism evidence="2 3">
    <name type="scientific">Lysinibacillus zambalensis</name>
    <dbReference type="NCBI Taxonomy" id="3160866"/>
    <lineage>
        <taxon>Bacteria</taxon>
        <taxon>Bacillati</taxon>
        <taxon>Bacillota</taxon>
        <taxon>Bacilli</taxon>
        <taxon>Bacillales</taxon>
        <taxon>Bacillaceae</taxon>
        <taxon>Lysinibacillus</taxon>
    </lineage>
</organism>
<evidence type="ECO:0000313" key="2">
    <source>
        <dbReference type="EMBL" id="MEQ6355610.1"/>
    </source>
</evidence>
<dbReference type="RefSeq" id="WP_349660196.1">
    <property type="nucleotide sequence ID" value="NZ_JBEGDG010000009.1"/>
</dbReference>
<reference evidence="2 3" key="1">
    <citation type="submission" date="2024-06" db="EMBL/GenBank/DDBJ databases">
        <title>Lysinibacillus zambalefons sp. nov., a Novel Firmicute Isolated from the Poon Bato Zambales Hyperalkaline Spring.</title>
        <authorList>
            <person name="Aja J.A."/>
            <person name="Lazaro J.E.H."/>
            <person name="Llorin L.D."/>
            <person name="Lim K.R."/>
            <person name="Teodosio J."/>
            <person name="Dalisay D.S."/>
        </authorList>
    </citation>
    <scope>NUCLEOTIDE SEQUENCE [LARGE SCALE GENOMIC DNA]</scope>
    <source>
        <strain evidence="2 3">M3</strain>
    </source>
</reference>
<dbReference type="Proteomes" id="UP001478862">
    <property type="component" value="Unassembled WGS sequence"/>
</dbReference>
<keyword evidence="1" id="KW-0175">Coiled coil</keyword>
<evidence type="ECO:0000256" key="1">
    <source>
        <dbReference type="SAM" id="Coils"/>
    </source>
</evidence>
<keyword evidence="3" id="KW-1185">Reference proteome</keyword>
<protein>
    <submittedName>
        <fullName evidence="2">Uncharacterized protein</fullName>
    </submittedName>
</protein>
<gene>
    <name evidence="2" type="ORF">ABNX05_13355</name>
</gene>
<dbReference type="EMBL" id="JBEGDG010000009">
    <property type="protein sequence ID" value="MEQ6355610.1"/>
    <property type="molecule type" value="Genomic_DNA"/>
</dbReference>
<proteinExistence type="predicted"/>
<accession>A0ABV1MSY2</accession>